<dbReference type="OrthoDB" id="582170at2"/>
<dbReference type="SUPFAM" id="SSF52172">
    <property type="entry name" value="CheY-like"/>
    <property type="match status" value="1"/>
</dbReference>
<keyword evidence="4" id="KW-1185">Reference proteome</keyword>
<sequence>MPERSRFDGAASSLRGERVLVVEDEYMLAQDLRADLERRGAAVVGPVSTVAEALDLLGRGPAPSMAILDINLQGEMSYPVAEVLRASGIPFLFATGYEPWAIPDDYADVPRAEKPIELGQALQMLGR</sequence>
<feature type="domain" description="Response regulatory" evidence="2">
    <location>
        <begin position="18"/>
        <end position="127"/>
    </location>
</feature>
<protein>
    <submittedName>
        <fullName evidence="3">Response regulator</fullName>
    </submittedName>
</protein>
<dbReference type="AlphaFoldDB" id="A0A5C4N177"/>
<gene>
    <name evidence="3" type="ORF">FHG66_02000</name>
</gene>
<evidence type="ECO:0000256" key="1">
    <source>
        <dbReference type="PROSITE-ProRule" id="PRU00169"/>
    </source>
</evidence>
<dbReference type="Gene3D" id="3.40.50.2300">
    <property type="match status" value="1"/>
</dbReference>
<reference evidence="3 4" key="1">
    <citation type="submission" date="2019-06" db="EMBL/GenBank/DDBJ databases">
        <title>YIM 131921 draft genome.</title>
        <authorList>
            <person name="Jiang L."/>
        </authorList>
    </citation>
    <scope>NUCLEOTIDE SEQUENCE [LARGE SCALE GENOMIC DNA]</scope>
    <source>
        <strain evidence="3 4">YIM 131921</strain>
    </source>
</reference>
<evidence type="ECO:0000313" key="3">
    <source>
        <dbReference type="EMBL" id="TNC52337.1"/>
    </source>
</evidence>
<dbReference type="PROSITE" id="PS50110">
    <property type="entry name" value="RESPONSE_REGULATORY"/>
    <property type="match status" value="1"/>
</dbReference>
<accession>A0A5C4N177</accession>
<proteinExistence type="predicted"/>
<keyword evidence="1" id="KW-0597">Phosphoprotein</keyword>
<comment type="caution">
    <text evidence="3">The sequence shown here is derived from an EMBL/GenBank/DDBJ whole genome shotgun (WGS) entry which is preliminary data.</text>
</comment>
<dbReference type="InterPro" id="IPR001789">
    <property type="entry name" value="Sig_transdc_resp-reg_receiver"/>
</dbReference>
<dbReference type="EMBL" id="VDFU01000002">
    <property type="protein sequence ID" value="TNC52337.1"/>
    <property type="molecule type" value="Genomic_DNA"/>
</dbReference>
<organism evidence="3 4">
    <name type="scientific">Rubellimicrobium rubrum</name>
    <dbReference type="NCBI Taxonomy" id="2585369"/>
    <lineage>
        <taxon>Bacteria</taxon>
        <taxon>Pseudomonadati</taxon>
        <taxon>Pseudomonadota</taxon>
        <taxon>Alphaproteobacteria</taxon>
        <taxon>Rhodobacterales</taxon>
        <taxon>Roseobacteraceae</taxon>
        <taxon>Rubellimicrobium</taxon>
    </lineage>
</organism>
<dbReference type="InterPro" id="IPR011006">
    <property type="entry name" value="CheY-like_superfamily"/>
</dbReference>
<name>A0A5C4N177_9RHOB</name>
<dbReference type="GO" id="GO:0000160">
    <property type="term" value="P:phosphorelay signal transduction system"/>
    <property type="evidence" value="ECO:0007669"/>
    <property type="project" value="InterPro"/>
</dbReference>
<dbReference type="RefSeq" id="WP_139075021.1">
    <property type="nucleotide sequence ID" value="NZ_VDFU01000002.1"/>
</dbReference>
<dbReference type="Proteomes" id="UP000305887">
    <property type="component" value="Unassembled WGS sequence"/>
</dbReference>
<feature type="modified residue" description="4-aspartylphosphate" evidence="1">
    <location>
        <position position="69"/>
    </location>
</feature>
<evidence type="ECO:0000313" key="4">
    <source>
        <dbReference type="Proteomes" id="UP000305887"/>
    </source>
</evidence>
<evidence type="ECO:0000259" key="2">
    <source>
        <dbReference type="PROSITE" id="PS50110"/>
    </source>
</evidence>